<evidence type="ECO:0000313" key="3">
    <source>
        <dbReference type="Proteomes" id="UP001516464"/>
    </source>
</evidence>
<comment type="caution">
    <text evidence="2">The sequence shown here is derived from an EMBL/GenBank/DDBJ whole genome shotgun (WGS) entry which is preliminary data.</text>
</comment>
<proteinExistence type="predicted"/>
<evidence type="ECO:0000313" key="2">
    <source>
        <dbReference type="EMBL" id="KAF7684007.1"/>
    </source>
</evidence>
<feature type="region of interest" description="Disordered" evidence="1">
    <location>
        <begin position="136"/>
        <end position="162"/>
    </location>
</feature>
<keyword evidence="3" id="KW-1185">Reference proteome</keyword>
<protein>
    <submittedName>
        <fullName evidence="2">Uncharacterized protein</fullName>
    </submittedName>
</protein>
<feature type="compositionally biased region" description="Low complexity" evidence="1">
    <location>
        <begin position="136"/>
        <end position="153"/>
    </location>
</feature>
<gene>
    <name evidence="2" type="ORF">TCON_0790</name>
</gene>
<name>A0ABQ7I0Q0_9MICR</name>
<dbReference type="Proteomes" id="UP001516464">
    <property type="component" value="Unassembled WGS sequence"/>
</dbReference>
<accession>A0ABQ7I0Q0</accession>
<dbReference type="EMBL" id="SBIQ01000034">
    <property type="protein sequence ID" value="KAF7684007.1"/>
    <property type="molecule type" value="Genomic_DNA"/>
</dbReference>
<organism evidence="2 3">
    <name type="scientific">Astathelohania contejeani</name>
    <dbReference type="NCBI Taxonomy" id="164912"/>
    <lineage>
        <taxon>Eukaryota</taxon>
        <taxon>Fungi</taxon>
        <taxon>Fungi incertae sedis</taxon>
        <taxon>Microsporidia</taxon>
        <taxon>Astathelohaniidae</taxon>
        <taxon>Astathelohania</taxon>
    </lineage>
</organism>
<sequence>MDNKITLENINSYSLCLRENKSLYTAKIDKLLIFMLQNIKDKSDLYSKIKVLMDHPLKKEKDDIRKNIFNSICQIKGIQQGNIFYNSLQMIEEESKLFRTLILFYYKGEMRAGKKINILIKRILEINGMMIDNSSDDNSSGDYNSSDNSSDYNSSDDDMDGNMNDMTYNTKPNNNIYNLLINKKDNSIPIITNKLIDWAILLLKTSKVPFLNFDIFLIHKLENGPKLIKLYIKQVIFTDSQSEQFMDMYFDRLSMNSFPYLANVIGLVKRNELSFDWDRLFRIVAERTSIRPNLMSCISFENKYLISSLKDAKQLSRYFKLLKIVIRREKSKEVLEEMKEAIKGKCDRIIKILDDKIRSVK</sequence>
<reference evidence="2 3" key="1">
    <citation type="submission" date="2019-01" db="EMBL/GenBank/DDBJ databases">
        <title>Genomes sequencing and comparative genomics of infectious freshwater microsporidia, Cucumispora dikerogammari and Thelohania contejeani.</title>
        <authorList>
            <person name="Cormier A."/>
            <person name="Giraud I."/>
            <person name="Wattier R."/>
            <person name="Teixeira M."/>
            <person name="Grandjean F."/>
            <person name="Rigaud T."/>
            <person name="Cordaux R."/>
        </authorList>
    </citation>
    <scope>NUCLEOTIDE SEQUENCE [LARGE SCALE GENOMIC DNA]</scope>
    <source>
        <strain evidence="2">T1</strain>
        <tissue evidence="2">Spores</tissue>
    </source>
</reference>
<evidence type="ECO:0000256" key="1">
    <source>
        <dbReference type="SAM" id="MobiDB-lite"/>
    </source>
</evidence>